<organism evidence="3 4">
    <name type="scientific">Volvox reticuliferus</name>
    <dbReference type="NCBI Taxonomy" id="1737510"/>
    <lineage>
        <taxon>Eukaryota</taxon>
        <taxon>Viridiplantae</taxon>
        <taxon>Chlorophyta</taxon>
        <taxon>core chlorophytes</taxon>
        <taxon>Chlorophyceae</taxon>
        <taxon>CS clade</taxon>
        <taxon>Chlamydomonadales</taxon>
        <taxon>Volvocaceae</taxon>
        <taxon>Volvox</taxon>
    </lineage>
</organism>
<accession>A0A8J4GU73</accession>
<sequence>MNVGMERSNGNRNHRAGVAPSSGYHERHAQCPKTSTSDSHYAASASGKQGTCNASVVLSPRKCTTELRRLSLGTTVSPLPQGTTSPRSVPLAVVPQQLHATLVRGPVSGPSDGTCFVRSKNTGPGSHVPTVKRMECLLMSPTRRTGKKFHMRHWDYGSDPIATVTSDQGVRKSPRQLVFMQQAATPCASPDAVDAAMAAVGALRIGTPVALTCGHLMDASSVSPPAYGTLE</sequence>
<name>A0A8J4GU73_9CHLO</name>
<evidence type="ECO:0000313" key="4">
    <source>
        <dbReference type="Proteomes" id="UP000722791"/>
    </source>
</evidence>
<keyword evidence="5" id="KW-1185">Reference proteome</keyword>
<proteinExistence type="predicted"/>
<protein>
    <submittedName>
        <fullName evidence="3">Uncharacterized protein</fullName>
    </submittedName>
</protein>
<dbReference type="Proteomes" id="UP000722791">
    <property type="component" value="Unassembled WGS sequence"/>
</dbReference>
<dbReference type="AlphaFoldDB" id="A0A8J4GU73"/>
<dbReference type="EMBL" id="BNCP01000061">
    <property type="protein sequence ID" value="GIL90897.1"/>
    <property type="molecule type" value="Genomic_DNA"/>
</dbReference>
<evidence type="ECO:0000313" key="5">
    <source>
        <dbReference type="Proteomes" id="UP000747110"/>
    </source>
</evidence>
<dbReference type="EMBL" id="BNCQ01000054">
    <property type="protein sequence ID" value="GIM14123.1"/>
    <property type="molecule type" value="Genomic_DNA"/>
</dbReference>
<evidence type="ECO:0000256" key="1">
    <source>
        <dbReference type="SAM" id="MobiDB-lite"/>
    </source>
</evidence>
<dbReference type="Proteomes" id="UP000747110">
    <property type="component" value="Unassembled WGS sequence"/>
</dbReference>
<evidence type="ECO:0000313" key="3">
    <source>
        <dbReference type="EMBL" id="GIM14123.1"/>
    </source>
</evidence>
<gene>
    <name evidence="2" type="ORF">Vretifemale_18605</name>
    <name evidence="3" type="ORF">Vretimale_17141</name>
</gene>
<evidence type="ECO:0000313" key="2">
    <source>
        <dbReference type="EMBL" id="GIL90897.1"/>
    </source>
</evidence>
<comment type="caution">
    <text evidence="3">The sequence shown here is derived from an EMBL/GenBank/DDBJ whole genome shotgun (WGS) entry which is preliminary data.</text>
</comment>
<feature type="region of interest" description="Disordered" evidence="1">
    <location>
        <begin position="1"/>
        <end position="51"/>
    </location>
</feature>
<dbReference type="OrthoDB" id="549611at2759"/>
<reference evidence="3" key="1">
    <citation type="journal article" date="2021" name="Proc. Natl. Acad. Sci. U.S.A.">
        <title>Three genomes in the algal genus Volvox reveal the fate of a haploid sex-determining region after a transition to homothallism.</title>
        <authorList>
            <person name="Yamamoto K."/>
            <person name="Hamaji T."/>
            <person name="Kawai-Toyooka H."/>
            <person name="Matsuzaki R."/>
            <person name="Takahashi F."/>
            <person name="Nishimura Y."/>
            <person name="Kawachi M."/>
            <person name="Noguchi H."/>
            <person name="Minakuchi Y."/>
            <person name="Umen J.G."/>
            <person name="Toyoda A."/>
            <person name="Nozaki H."/>
        </authorList>
    </citation>
    <scope>NUCLEOTIDE SEQUENCE</scope>
    <source>
        <strain evidence="3">NIES-3785</strain>
        <strain evidence="2">NIES-3786</strain>
    </source>
</reference>